<protein>
    <submittedName>
        <fullName evidence="2">Uncharacterized protein</fullName>
    </submittedName>
</protein>
<feature type="non-terminal residue" evidence="2">
    <location>
        <position position="1"/>
    </location>
</feature>
<gene>
    <name evidence="2" type="ORF">A2U01_0002769</name>
</gene>
<proteinExistence type="predicted"/>
<reference evidence="2 3" key="1">
    <citation type="journal article" date="2018" name="Front. Plant Sci.">
        <title>Red Clover (Trifolium pratense) and Zigzag Clover (T. medium) - A Picture of Genomic Similarities and Differences.</title>
        <authorList>
            <person name="Dluhosova J."/>
            <person name="Istvanek J."/>
            <person name="Nedelnik J."/>
            <person name="Repkova J."/>
        </authorList>
    </citation>
    <scope>NUCLEOTIDE SEQUENCE [LARGE SCALE GENOMIC DNA]</scope>
    <source>
        <strain evidence="3">cv. 10/8</strain>
        <tissue evidence="2">Leaf</tissue>
    </source>
</reference>
<dbReference type="Proteomes" id="UP000265520">
    <property type="component" value="Unassembled WGS sequence"/>
</dbReference>
<dbReference type="EMBL" id="LXQA010003037">
    <property type="protein sequence ID" value="MCH81974.1"/>
    <property type="molecule type" value="Genomic_DNA"/>
</dbReference>
<comment type="caution">
    <text evidence="2">The sequence shown here is derived from an EMBL/GenBank/DDBJ whole genome shotgun (WGS) entry which is preliminary data.</text>
</comment>
<accession>A0A392M6C0</accession>
<feature type="region of interest" description="Disordered" evidence="1">
    <location>
        <begin position="1"/>
        <end position="25"/>
    </location>
</feature>
<sequence>LSPLQPPCGDAFTSNNNSNKLPPHNPTLISEMIVRRMVQPTPCIESFDNKSGYVTCPVECSGNNGASVWMKKFFLDGEHNELNDPYLSRVANLNTNEAARNKRWHQERKKVLHWKNARPRSHRSEFLTAVIRRWKARVSQVSNR</sequence>
<evidence type="ECO:0000256" key="1">
    <source>
        <dbReference type="SAM" id="MobiDB-lite"/>
    </source>
</evidence>
<organism evidence="2 3">
    <name type="scientific">Trifolium medium</name>
    <dbReference type="NCBI Taxonomy" id="97028"/>
    <lineage>
        <taxon>Eukaryota</taxon>
        <taxon>Viridiplantae</taxon>
        <taxon>Streptophyta</taxon>
        <taxon>Embryophyta</taxon>
        <taxon>Tracheophyta</taxon>
        <taxon>Spermatophyta</taxon>
        <taxon>Magnoliopsida</taxon>
        <taxon>eudicotyledons</taxon>
        <taxon>Gunneridae</taxon>
        <taxon>Pentapetalae</taxon>
        <taxon>rosids</taxon>
        <taxon>fabids</taxon>
        <taxon>Fabales</taxon>
        <taxon>Fabaceae</taxon>
        <taxon>Papilionoideae</taxon>
        <taxon>50 kb inversion clade</taxon>
        <taxon>NPAAA clade</taxon>
        <taxon>Hologalegina</taxon>
        <taxon>IRL clade</taxon>
        <taxon>Trifolieae</taxon>
        <taxon>Trifolium</taxon>
    </lineage>
</organism>
<evidence type="ECO:0000313" key="2">
    <source>
        <dbReference type="EMBL" id="MCH81974.1"/>
    </source>
</evidence>
<dbReference type="AlphaFoldDB" id="A0A392M6C0"/>
<name>A0A392M6C0_9FABA</name>
<evidence type="ECO:0000313" key="3">
    <source>
        <dbReference type="Proteomes" id="UP000265520"/>
    </source>
</evidence>
<keyword evidence="3" id="KW-1185">Reference proteome</keyword>